<evidence type="ECO:0000313" key="2">
    <source>
        <dbReference type="Proteomes" id="UP000193467"/>
    </source>
</evidence>
<comment type="caution">
    <text evidence="1">The sequence shown here is derived from an EMBL/GenBank/DDBJ whole genome shotgun (WGS) entry which is preliminary data.</text>
</comment>
<dbReference type="EMBL" id="MCGR01000004">
    <property type="protein sequence ID" value="ORY90285.1"/>
    <property type="molecule type" value="Genomic_DNA"/>
</dbReference>
<organism evidence="1 2">
    <name type="scientific">Leucosporidium creatinivorum</name>
    <dbReference type="NCBI Taxonomy" id="106004"/>
    <lineage>
        <taxon>Eukaryota</taxon>
        <taxon>Fungi</taxon>
        <taxon>Dikarya</taxon>
        <taxon>Basidiomycota</taxon>
        <taxon>Pucciniomycotina</taxon>
        <taxon>Microbotryomycetes</taxon>
        <taxon>Leucosporidiales</taxon>
        <taxon>Leucosporidium</taxon>
    </lineage>
</organism>
<accession>A0A1Y2G2M0</accession>
<keyword evidence="2" id="KW-1185">Reference proteome</keyword>
<dbReference type="Proteomes" id="UP000193467">
    <property type="component" value="Unassembled WGS sequence"/>
</dbReference>
<name>A0A1Y2G2M0_9BASI</name>
<proteinExistence type="predicted"/>
<protein>
    <submittedName>
        <fullName evidence="1">Uncharacterized protein</fullName>
    </submittedName>
</protein>
<dbReference type="AlphaFoldDB" id="A0A1Y2G2M0"/>
<sequence length="177" mass="19127">MYLEEMVGRYTSLKRHPSEARRSGWRRRRRYCSCCGCSDLFVVRGRDASSSSRCSVLDARAHARARRVMLGARCSMLGASRCGVGIEYGVLFVSWRRRLGAALAVDGAVAVAEDSSESSALAVNLVLGNLGVLMDLLDLEDGRRCPPTASLKSQASENCTKRARAAAVEQSAAQGLP</sequence>
<evidence type="ECO:0000313" key="1">
    <source>
        <dbReference type="EMBL" id="ORY90285.1"/>
    </source>
</evidence>
<reference evidence="1 2" key="1">
    <citation type="submission" date="2016-07" db="EMBL/GenBank/DDBJ databases">
        <title>Pervasive Adenine N6-methylation of Active Genes in Fungi.</title>
        <authorList>
            <consortium name="DOE Joint Genome Institute"/>
            <person name="Mondo S.J."/>
            <person name="Dannebaum R.O."/>
            <person name="Kuo R.C."/>
            <person name="Labutti K."/>
            <person name="Haridas S."/>
            <person name="Kuo A."/>
            <person name="Salamov A."/>
            <person name="Ahrendt S.R."/>
            <person name="Lipzen A."/>
            <person name="Sullivan W."/>
            <person name="Andreopoulos W.B."/>
            <person name="Clum A."/>
            <person name="Lindquist E."/>
            <person name="Daum C."/>
            <person name="Ramamoorthy G.K."/>
            <person name="Gryganskyi A."/>
            <person name="Culley D."/>
            <person name="Magnuson J.K."/>
            <person name="James T.Y."/>
            <person name="O'Malley M.A."/>
            <person name="Stajich J.E."/>
            <person name="Spatafora J.W."/>
            <person name="Visel A."/>
            <person name="Grigoriev I.V."/>
        </authorList>
    </citation>
    <scope>NUCLEOTIDE SEQUENCE [LARGE SCALE GENOMIC DNA]</scope>
    <source>
        <strain evidence="1 2">62-1032</strain>
    </source>
</reference>
<gene>
    <name evidence="1" type="ORF">BCR35DRAFT_299890</name>
</gene>
<dbReference type="InParanoid" id="A0A1Y2G2M0"/>